<sequence>MEFHTLDGNEAVSSVAYRLSETIAIYPITPASVMGEHADDWAALGKPNLWGQVPSVVEMQSEAGAAGAMHGALQAGSLVTTFTASQGLLLMLPNLYKIAGELSPFCMHIAARSVATHALSIFCDHSDVMSARGTGFALLASGSVQEAQDLAAIGHAVTLESRVPVMHFFDGFRTSHEISKIAALSDQDLQALVSHDGVEAHRSRRMTPDRPVVRGTSQNPDAFFQAREAINPFYQAFPGKLEAVMDRFAGITGRQYRLFDYVGHPEADRVVILMGSGAECAHETVEWLLAQGEKVGVLKVRLFRPFATSRFLDALPDTVEHLAVLDRTKEPGAQGEPLLLEVSGALMEAYSRGDRKVLPRVIGGRYGLSSREFTPAMVCAIFDELKAA</sequence>
<dbReference type="SUPFAM" id="SSF52922">
    <property type="entry name" value="TK C-terminal domain-like"/>
    <property type="match status" value="1"/>
</dbReference>
<evidence type="ECO:0000256" key="7">
    <source>
        <dbReference type="ARBA" id="ARBA00023004"/>
    </source>
</evidence>
<dbReference type="Gene3D" id="3.40.50.920">
    <property type="match status" value="1"/>
</dbReference>
<evidence type="ECO:0000259" key="10">
    <source>
        <dbReference type="Pfam" id="PF17147"/>
    </source>
</evidence>
<evidence type="ECO:0000313" key="11">
    <source>
        <dbReference type="EMBL" id="HBC34500.1"/>
    </source>
</evidence>
<dbReference type="Gene3D" id="3.40.50.970">
    <property type="match status" value="1"/>
</dbReference>
<reference evidence="11 12" key="1">
    <citation type="journal article" date="2018" name="Nat. Biotechnol.">
        <title>A standardized bacterial taxonomy based on genome phylogeny substantially revises the tree of life.</title>
        <authorList>
            <person name="Parks D.H."/>
            <person name="Chuvochina M."/>
            <person name="Waite D.W."/>
            <person name="Rinke C."/>
            <person name="Skarshewski A."/>
            <person name="Chaumeil P.A."/>
            <person name="Hugenholtz P."/>
        </authorList>
    </citation>
    <scope>NUCLEOTIDE SEQUENCE [LARGE SCALE GENOMIC DNA]</scope>
    <source>
        <strain evidence="11">UBA9380</strain>
    </source>
</reference>
<dbReference type="PANTHER" id="PTHR32154">
    <property type="entry name" value="PYRUVATE-FLAVODOXIN OXIDOREDUCTASE-RELATED"/>
    <property type="match status" value="1"/>
</dbReference>
<dbReference type="CDD" id="cd07034">
    <property type="entry name" value="TPP_PYR_PFOR_IOR-alpha_like"/>
    <property type="match status" value="1"/>
</dbReference>
<comment type="caution">
    <text evidence="11">The sequence shown here is derived from an EMBL/GenBank/DDBJ whole genome shotgun (WGS) entry which is preliminary data.</text>
</comment>
<dbReference type="InterPro" id="IPR009014">
    <property type="entry name" value="Transketo_C/PFOR_II"/>
</dbReference>
<keyword evidence="2" id="KW-0813">Transport</keyword>
<dbReference type="InterPro" id="IPR029061">
    <property type="entry name" value="THDP-binding"/>
</dbReference>
<accession>A0A352ISR7</accession>
<feature type="domain" description="Pyruvate flavodoxin/ferredoxin oxidoreductase pyrimidine binding" evidence="9">
    <location>
        <begin position="15"/>
        <end position="245"/>
    </location>
</feature>
<dbReference type="GO" id="GO:0016491">
    <property type="term" value="F:oxidoreductase activity"/>
    <property type="evidence" value="ECO:0007669"/>
    <property type="project" value="UniProtKB-KW"/>
</dbReference>
<feature type="non-terminal residue" evidence="11">
    <location>
        <position position="388"/>
    </location>
</feature>
<evidence type="ECO:0000256" key="2">
    <source>
        <dbReference type="ARBA" id="ARBA00022448"/>
    </source>
</evidence>
<dbReference type="Pfam" id="PF01855">
    <property type="entry name" value="POR_N"/>
    <property type="match status" value="1"/>
</dbReference>
<dbReference type="FunFam" id="3.40.50.970:FF:000012">
    <property type="entry name" value="Pyruvate:ferredoxin (Flavodoxin) oxidoreductase"/>
    <property type="match status" value="1"/>
</dbReference>
<evidence type="ECO:0000256" key="8">
    <source>
        <dbReference type="ARBA" id="ARBA00023014"/>
    </source>
</evidence>
<dbReference type="PANTHER" id="PTHR32154:SF0">
    <property type="entry name" value="PYRUVATE-FLAVODOXIN OXIDOREDUCTASE-RELATED"/>
    <property type="match status" value="1"/>
</dbReference>
<dbReference type="GO" id="GO:0046872">
    <property type="term" value="F:metal ion binding"/>
    <property type="evidence" value="ECO:0007669"/>
    <property type="project" value="UniProtKB-KW"/>
</dbReference>
<dbReference type="GO" id="GO:0006979">
    <property type="term" value="P:response to oxidative stress"/>
    <property type="evidence" value="ECO:0007669"/>
    <property type="project" value="TreeGrafter"/>
</dbReference>
<dbReference type="FunFam" id="3.40.50.920:FF:000007">
    <property type="entry name" value="Pyruvate:ferredoxin (Flavodoxin) oxidoreductase"/>
    <property type="match status" value="1"/>
</dbReference>
<evidence type="ECO:0000256" key="5">
    <source>
        <dbReference type="ARBA" id="ARBA00022982"/>
    </source>
</evidence>
<keyword evidence="4" id="KW-0479">Metal-binding</keyword>
<dbReference type="Pfam" id="PF17147">
    <property type="entry name" value="PFOR_II"/>
    <property type="match status" value="1"/>
</dbReference>
<dbReference type="EMBL" id="DNNA01000151">
    <property type="protein sequence ID" value="HBC34500.1"/>
    <property type="molecule type" value="Genomic_DNA"/>
</dbReference>
<dbReference type="AlphaFoldDB" id="A0A352ISR7"/>
<evidence type="ECO:0000256" key="1">
    <source>
        <dbReference type="ARBA" id="ARBA00009032"/>
    </source>
</evidence>
<name>A0A352ISR7_9GAMM</name>
<dbReference type="InterPro" id="IPR002880">
    <property type="entry name" value="Pyrv_Fd/Flavodoxin_OxRdtase_N"/>
</dbReference>
<keyword evidence="3" id="KW-0004">4Fe-4S</keyword>
<organism evidence="11 12">
    <name type="scientific">Marinobacter adhaerens</name>
    <dbReference type="NCBI Taxonomy" id="1033846"/>
    <lineage>
        <taxon>Bacteria</taxon>
        <taxon>Pseudomonadati</taxon>
        <taxon>Pseudomonadota</taxon>
        <taxon>Gammaproteobacteria</taxon>
        <taxon>Pseudomonadales</taxon>
        <taxon>Marinobacteraceae</taxon>
        <taxon>Marinobacter</taxon>
    </lineage>
</organism>
<gene>
    <name evidence="11" type="ORF">DC045_09315</name>
</gene>
<evidence type="ECO:0000256" key="6">
    <source>
        <dbReference type="ARBA" id="ARBA00023002"/>
    </source>
</evidence>
<keyword evidence="8" id="KW-0411">Iron-sulfur</keyword>
<evidence type="ECO:0000256" key="3">
    <source>
        <dbReference type="ARBA" id="ARBA00022485"/>
    </source>
</evidence>
<feature type="domain" description="Pyruvate:ferredoxin oxidoreductase core" evidence="10">
    <location>
        <begin position="267"/>
        <end position="349"/>
    </location>
</feature>
<comment type="similarity">
    <text evidence="1">Belongs to the pyruvate:ferredoxin/flavodoxin oxidoreductase family.</text>
</comment>
<keyword evidence="6" id="KW-0560">Oxidoreductase</keyword>
<dbReference type="Proteomes" id="UP000263489">
    <property type="component" value="Unassembled WGS sequence"/>
</dbReference>
<dbReference type="GO" id="GO:0051539">
    <property type="term" value="F:4 iron, 4 sulfur cluster binding"/>
    <property type="evidence" value="ECO:0007669"/>
    <property type="project" value="UniProtKB-KW"/>
</dbReference>
<dbReference type="SUPFAM" id="SSF52518">
    <property type="entry name" value="Thiamin diphosphate-binding fold (THDP-binding)"/>
    <property type="match status" value="1"/>
</dbReference>
<keyword evidence="7" id="KW-0408">Iron</keyword>
<evidence type="ECO:0000313" key="12">
    <source>
        <dbReference type="Proteomes" id="UP000263489"/>
    </source>
</evidence>
<dbReference type="InterPro" id="IPR033412">
    <property type="entry name" value="PFOR_II"/>
</dbReference>
<evidence type="ECO:0000259" key="9">
    <source>
        <dbReference type="Pfam" id="PF01855"/>
    </source>
</evidence>
<evidence type="ECO:0000256" key="4">
    <source>
        <dbReference type="ARBA" id="ARBA00022723"/>
    </source>
</evidence>
<keyword evidence="11" id="KW-0670">Pyruvate</keyword>
<keyword evidence="5" id="KW-0249">Electron transport</keyword>
<proteinExistence type="inferred from homology"/>
<protein>
    <submittedName>
        <fullName evidence="11">Pyruvate:ferredoxin (Flavodoxin) oxidoreductase</fullName>
    </submittedName>
</protein>
<dbReference type="InterPro" id="IPR050722">
    <property type="entry name" value="Pyruvate:ferred/Flavod_OxRd"/>
</dbReference>